<comment type="function">
    <text evidence="8">Core subunit of the mitochondrial membrane respiratory chain NADH dehydrogenase (Complex I) which catalyzes electron transfer from NADH through the respiratory chain, using ubiquinone as an electron acceptor. Essential for the catalytic activity and assembly of complex I.</text>
</comment>
<dbReference type="GO" id="GO:0003954">
    <property type="term" value="F:NADH dehydrogenase activity"/>
    <property type="evidence" value="ECO:0007669"/>
    <property type="project" value="TreeGrafter"/>
</dbReference>
<keyword evidence="8 12" id="KW-0496">Mitochondrion</keyword>
<evidence type="ECO:0000259" key="11">
    <source>
        <dbReference type="Pfam" id="PF00662"/>
    </source>
</evidence>
<feature type="transmembrane region" description="Helical" evidence="8">
    <location>
        <begin position="253"/>
        <end position="275"/>
    </location>
</feature>
<organism evidence="12">
    <name type="scientific">Spathoderma clenchi</name>
    <dbReference type="NCBI Taxonomy" id="1638910"/>
    <lineage>
        <taxon>Eukaryota</taxon>
        <taxon>Metazoa</taxon>
        <taxon>Spiralia</taxon>
        <taxon>Lophotrochozoa</taxon>
        <taxon>Mollusca</taxon>
        <taxon>Aplacophora</taxon>
        <taxon>Caudofoveata</taxon>
        <taxon>Chaetodermatida</taxon>
        <taxon>Prochaetodermatidae</taxon>
        <taxon>Spathoderma</taxon>
    </lineage>
</organism>
<comment type="similarity">
    <text evidence="8">Belongs to the complex I subunit 5 family.</text>
</comment>
<feature type="signal peptide" evidence="9">
    <location>
        <begin position="1"/>
        <end position="19"/>
    </location>
</feature>
<feature type="chain" id="PRO_5016847389" description="NADH-ubiquinone oxidoreductase chain 5" evidence="9">
    <location>
        <begin position="20"/>
        <end position="530"/>
    </location>
</feature>
<dbReference type="PANTHER" id="PTHR42829">
    <property type="entry name" value="NADH-UBIQUINONE OXIDOREDUCTASE CHAIN 5"/>
    <property type="match status" value="1"/>
</dbReference>
<feature type="transmembrane region" description="Helical" evidence="8">
    <location>
        <begin position="354"/>
        <end position="375"/>
    </location>
</feature>
<feature type="transmembrane region" description="Helical" evidence="8">
    <location>
        <begin position="129"/>
        <end position="149"/>
    </location>
</feature>
<dbReference type="InterPro" id="IPR003945">
    <property type="entry name" value="NU5C-like"/>
</dbReference>
<keyword evidence="4 8" id="KW-0812">Transmembrane</keyword>
<sequence length="530" mass="57378">MFKSSKALLALYILSVLSALPDHQTTLYEWKLMNFNGVPVDIPVITDMMSLVFSLAVTLISALVVMFSAHYMSHDKFPRRYIFLLNMFILSMNCLIFIPSMFILLLGWDGLGLTSYILVIYYQNSKSLAAGMITIMTNRVGDVAILVALASSETWSPLLTVLPPAVALLIAGMTKSAQFPFTSWLPSAMAAPTPVSALVHSSTLVTAGVYFLIRLAAPLLQSTESSSSLLASASITSLLAGAAAIYEYDLKKVIAFSTLSQLGFMMASLGLGAMMLAYYHLLIHAIFKATLFICVGNFMHSSASAQDLRMMNKLTRVRPSMTTFCSSKMALCAAPFTAGFYSKDLILENALANQASLLTSTLMALSAAMTGAYTIRTLNHLAKYMKISPKISMNTALPSAASAWALGLLSVMAGYMVIFLSADKLSLYPYSLLLLPLILGLAATSKNMKMLNPTMWFTTFLTSQPLVELTSKSSILAIHSTEHAWMEAFGPGGLARAFSTARLKLASIQLNYSTLLLIASMALLLTTLLP</sequence>
<feature type="transmembrane region" description="Helical" evidence="8">
    <location>
        <begin position="396"/>
        <end position="421"/>
    </location>
</feature>
<feature type="transmembrane region" description="Helical" evidence="8">
    <location>
        <begin position="195"/>
        <end position="217"/>
    </location>
</feature>
<name>A0A343YND2_9MOLL</name>
<evidence type="ECO:0000256" key="4">
    <source>
        <dbReference type="ARBA" id="ARBA00022692"/>
    </source>
</evidence>
<evidence type="ECO:0000256" key="7">
    <source>
        <dbReference type="ARBA" id="ARBA00049551"/>
    </source>
</evidence>
<dbReference type="PRINTS" id="PR01434">
    <property type="entry name" value="NADHDHGNASE5"/>
</dbReference>
<evidence type="ECO:0000256" key="2">
    <source>
        <dbReference type="ARBA" id="ARBA00012944"/>
    </source>
</evidence>
<dbReference type="InterPro" id="IPR001516">
    <property type="entry name" value="Proton_antipo_N"/>
</dbReference>
<keyword evidence="5 8" id="KW-1133">Transmembrane helix</keyword>
<dbReference type="InterPro" id="IPR001750">
    <property type="entry name" value="ND/Mrp_TM"/>
</dbReference>
<feature type="transmembrane region" description="Helical" evidence="8">
    <location>
        <begin position="81"/>
        <end position="98"/>
    </location>
</feature>
<feature type="transmembrane region" description="Helical" evidence="8">
    <location>
        <begin position="321"/>
        <end position="342"/>
    </location>
</feature>
<keyword evidence="6 8" id="KW-0472">Membrane</keyword>
<dbReference type="PANTHER" id="PTHR42829:SF2">
    <property type="entry name" value="NADH-UBIQUINONE OXIDOREDUCTASE CHAIN 5"/>
    <property type="match status" value="1"/>
</dbReference>
<evidence type="ECO:0000256" key="9">
    <source>
        <dbReference type="SAM" id="SignalP"/>
    </source>
</evidence>
<geneLocation type="mitochondrion" evidence="12"/>
<evidence type="ECO:0000256" key="3">
    <source>
        <dbReference type="ARBA" id="ARBA00021096"/>
    </source>
</evidence>
<feature type="transmembrane region" description="Helical" evidence="8">
    <location>
        <begin position="427"/>
        <end position="445"/>
    </location>
</feature>
<reference evidence="12" key="1">
    <citation type="journal article" date="2018" name="Mol. Phylogenet. Evol.">
        <title>Mitogenomics reveals phylogenetic relationships of caudofoveate aplacophoran molluscs.</title>
        <authorList>
            <person name="Mikkelsen N.T."/>
            <person name="Kocot K.M."/>
            <person name="Halanych K.M."/>
        </authorList>
    </citation>
    <scope>NUCLEOTIDE SEQUENCE</scope>
</reference>
<keyword evidence="8" id="KW-0830">Ubiquinone</keyword>
<evidence type="ECO:0000256" key="8">
    <source>
        <dbReference type="RuleBase" id="RU003404"/>
    </source>
</evidence>
<dbReference type="GO" id="GO:0016020">
    <property type="term" value="C:membrane"/>
    <property type="evidence" value="ECO:0007669"/>
    <property type="project" value="UniProtKB-SubCell"/>
</dbReference>
<evidence type="ECO:0000256" key="1">
    <source>
        <dbReference type="ARBA" id="ARBA00004141"/>
    </source>
</evidence>
<gene>
    <name evidence="12" type="primary">ND5</name>
</gene>
<dbReference type="GO" id="GO:0008137">
    <property type="term" value="F:NADH dehydrogenase (ubiquinone) activity"/>
    <property type="evidence" value="ECO:0007669"/>
    <property type="project" value="UniProtKB-EC"/>
</dbReference>
<feature type="transmembrane region" description="Helical" evidence="8">
    <location>
        <begin position="155"/>
        <end position="174"/>
    </location>
</feature>
<protein>
    <recommendedName>
        <fullName evidence="3 8">NADH-ubiquinone oxidoreductase chain 5</fullName>
        <ecNumber evidence="2 8">7.1.1.2</ecNumber>
    </recommendedName>
</protein>
<keyword evidence="8" id="KW-0520">NAD</keyword>
<accession>A0A343YND2</accession>
<dbReference type="AlphaFoldDB" id="A0A343YND2"/>
<dbReference type="Pfam" id="PF00662">
    <property type="entry name" value="Proton_antipo_N"/>
    <property type="match status" value="1"/>
</dbReference>
<dbReference type="Pfam" id="PF00361">
    <property type="entry name" value="Proton_antipo_M"/>
    <property type="match status" value="1"/>
</dbReference>
<feature type="transmembrane region" description="Helical" evidence="8">
    <location>
        <begin position="45"/>
        <end position="69"/>
    </location>
</feature>
<feature type="transmembrane region" description="Helical" evidence="8">
    <location>
        <begin position="229"/>
        <end position="246"/>
    </location>
</feature>
<evidence type="ECO:0000256" key="5">
    <source>
        <dbReference type="ARBA" id="ARBA00022989"/>
    </source>
</evidence>
<dbReference type="GO" id="GO:0015990">
    <property type="term" value="P:electron transport coupled proton transport"/>
    <property type="evidence" value="ECO:0007669"/>
    <property type="project" value="TreeGrafter"/>
</dbReference>
<keyword evidence="8" id="KW-0813">Transport</keyword>
<feature type="domain" description="NADH-Ubiquinone oxidoreductase (complex I) chain 5 N-terminal" evidence="11">
    <location>
        <begin position="33"/>
        <end position="81"/>
    </location>
</feature>
<evidence type="ECO:0000256" key="6">
    <source>
        <dbReference type="ARBA" id="ARBA00023136"/>
    </source>
</evidence>
<proteinExistence type="inferred from homology"/>
<evidence type="ECO:0000313" key="12">
    <source>
        <dbReference type="EMBL" id="AWL21439.1"/>
    </source>
</evidence>
<feature type="domain" description="NADH:quinone oxidoreductase/Mrp antiporter transmembrane" evidence="10">
    <location>
        <begin position="101"/>
        <end position="361"/>
    </location>
</feature>
<dbReference type="EC" id="7.1.1.2" evidence="2 8"/>
<comment type="catalytic activity">
    <reaction evidence="7 8">
        <text>a ubiquinone + NADH + 5 H(+)(in) = a ubiquinol + NAD(+) + 4 H(+)(out)</text>
        <dbReference type="Rhea" id="RHEA:29091"/>
        <dbReference type="Rhea" id="RHEA-COMP:9565"/>
        <dbReference type="Rhea" id="RHEA-COMP:9566"/>
        <dbReference type="ChEBI" id="CHEBI:15378"/>
        <dbReference type="ChEBI" id="CHEBI:16389"/>
        <dbReference type="ChEBI" id="CHEBI:17976"/>
        <dbReference type="ChEBI" id="CHEBI:57540"/>
        <dbReference type="ChEBI" id="CHEBI:57945"/>
        <dbReference type="EC" id="7.1.1.2"/>
    </reaction>
</comment>
<dbReference type="EMBL" id="MF579534">
    <property type="protein sequence ID" value="AWL21439.1"/>
    <property type="molecule type" value="Genomic_DNA"/>
</dbReference>
<comment type="subcellular location">
    <subcellularLocation>
        <location evidence="1">Membrane</location>
        <topology evidence="1">Multi-pass membrane protein</topology>
    </subcellularLocation>
</comment>
<evidence type="ECO:0000259" key="10">
    <source>
        <dbReference type="Pfam" id="PF00361"/>
    </source>
</evidence>
<feature type="transmembrane region" description="Helical" evidence="8">
    <location>
        <begin position="510"/>
        <end position="529"/>
    </location>
</feature>
<dbReference type="GO" id="GO:0042773">
    <property type="term" value="P:ATP synthesis coupled electron transport"/>
    <property type="evidence" value="ECO:0007669"/>
    <property type="project" value="InterPro"/>
</dbReference>
<keyword evidence="9" id="KW-0732">Signal</keyword>